<gene>
    <name evidence="1" type="ORF">Cha6605_1974</name>
</gene>
<keyword evidence="2" id="KW-1185">Reference proteome</keyword>
<accession>K9UE21</accession>
<dbReference type="STRING" id="1173020.Cha6605_1974"/>
<sequence length="136" mass="14982">MTETISRLTKKDKQAITARAVAAALADYFAGVTKAQAEEVFKVLAMMASFPGATPPEPLVGCDVIWSSELRVGDSLATQKFSVQVKYGQLLFNYFHPGDGVPIRGIQLPDSSHINFDNWDLHADRVEKRAIAKLKF</sequence>
<reference evidence="1 2" key="1">
    <citation type="submission" date="2012-05" db="EMBL/GenBank/DDBJ databases">
        <title>Finished chromosome of genome of Chamaesiphon sp. PCC 6605.</title>
        <authorList>
            <consortium name="US DOE Joint Genome Institute"/>
            <person name="Gugger M."/>
            <person name="Coursin T."/>
            <person name="Rippka R."/>
            <person name="Tandeau De Marsac N."/>
            <person name="Huntemann M."/>
            <person name="Wei C.-L."/>
            <person name="Han J."/>
            <person name="Detter J.C."/>
            <person name="Han C."/>
            <person name="Tapia R."/>
            <person name="Chen A."/>
            <person name="Kyrpides N."/>
            <person name="Mavromatis K."/>
            <person name="Markowitz V."/>
            <person name="Szeto E."/>
            <person name="Ivanova N."/>
            <person name="Pagani I."/>
            <person name="Pati A."/>
            <person name="Goodwin L."/>
            <person name="Nordberg H.P."/>
            <person name="Cantor M.N."/>
            <person name="Hua S.X."/>
            <person name="Woyke T."/>
            <person name="Kerfeld C.A."/>
        </authorList>
    </citation>
    <scope>NUCLEOTIDE SEQUENCE [LARGE SCALE GENOMIC DNA]</scope>
    <source>
        <strain evidence="2">ATCC 27169 / PCC 6605</strain>
    </source>
</reference>
<dbReference type="RefSeq" id="WP_015159246.1">
    <property type="nucleotide sequence ID" value="NC_019697.1"/>
</dbReference>
<proteinExistence type="predicted"/>
<dbReference type="EMBL" id="CP003600">
    <property type="protein sequence ID" value="AFY93080.1"/>
    <property type="molecule type" value="Genomic_DNA"/>
</dbReference>
<evidence type="ECO:0000313" key="2">
    <source>
        <dbReference type="Proteomes" id="UP000010366"/>
    </source>
</evidence>
<dbReference type="OrthoDB" id="9892791at2"/>
<dbReference type="HOGENOM" id="CLU_2011462_0_0_3"/>
<organism evidence="1 2">
    <name type="scientific">Chamaesiphon minutus (strain ATCC 27169 / PCC 6605)</name>
    <dbReference type="NCBI Taxonomy" id="1173020"/>
    <lineage>
        <taxon>Bacteria</taxon>
        <taxon>Bacillati</taxon>
        <taxon>Cyanobacteriota</taxon>
        <taxon>Cyanophyceae</taxon>
        <taxon>Gomontiellales</taxon>
        <taxon>Chamaesiphonaceae</taxon>
        <taxon>Chamaesiphon</taxon>
    </lineage>
</organism>
<dbReference type="KEGG" id="cmp:Cha6605_1974"/>
<dbReference type="AlphaFoldDB" id="K9UE21"/>
<dbReference type="Proteomes" id="UP000010366">
    <property type="component" value="Chromosome"/>
</dbReference>
<evidence type="ECO:0000313" key="1">
    <source>
        <dbReference type="EMBL" id="AFY93080.1"/>
    </source>
</evidence>
<name>K9UE21_CHAP6</name>
<protein>
    <submittedName>
        <fullName evidence="1">Uncharacterized protein</fullName>
    </submittedName>
</protein>